<dbReference type="OrthoDB" id="422728at2759"/>
<feature type="transmembrane region" description="Helical" evidence="1">
    <location>
        <begin position="1685"/>
        <end position="1705"/>
    </location>
</feature>
<feature type="chain" id="PRO_5035755188" description="Transmembrane protein" evidence="2">
    <location>
        <begin position="16"/>
        <end position="1735"/>
    </location>
</feature>
<organism evidence="3 4">
    <name type="scientific">Paramecium sonneborni</name>
    <dbReference type="NCBI Taxonomy" id="65129"/>
    <lineage>
        <taxon>Eukaryota</taxon>
        <taxon>Sar</taxon>
        <taxon>Alveolata</taxon>
        <taxon>Ciliophora</taxon>
        <taxon>Intramacronucleata</taxon>
        <taxon>Oligohymenophorea</taxon>
        <taxon>Peniculida</taxon>
        <taxon>Parameciidae</taxon>
        <taxon>Paramecium</taxon>
    </lineage>
</organism>
<gene>
    <name evidence="3" type="ORF">PSON_ATCC_30995.1.T1670119</name>
</gene>
<evidence type="ECO:0008006" key="5">
    <source>
        <dbReference type="Google" id="ProtNLM"/>
    </source>
</evidence>
<evidence type="ECO:0000256" key="2">
    <source>
        <dbReference type="SAM" id="SignalP"/>
    </source>
</evidence>
<feature type="signal peptide" evidence="2">
    <location>
        <begin position="1"/>
        <end position="15"/>
    </location>
</feature>
<name>A0A8S1RGV0_9CILI</name>
<keyword evidence="1" id="KW-0472">Membrane</keyword>
<evidence type="ECO:0000313" key="4">
    <source>
        <dbReference type="Proteomes" id="UP000692954"/>
    </source>
</evidence>
<keyword evidence="1" id="KW-1133">Transmembrane helix</keyword>
<accession>A0A8S1RGV0</accession>
<keyword evidence="4" id="KW-1185">Reference proteome</keyword>
<comment type="caution">
    <text evidence="3">The sequence shown here is derived from an EMBL/GenBank/DDBJ whole genome shotgun (WGS) entry which is preliminary data.</text>
</comment>
<reference evidence="3" key="1">
    <citation type="submission" date="2021-01" db="EMBL/GenBank/DDBJ databases">
        <authorList>
            <consortium name="Genoscope - CEA"/>
            <person name="William W."/>
        </authorList>
    </citation>
    <scope>NUCLEOTIDE SEQUENCE</scope>
</reference>
<evidence type="ECO:0000313" key="3">
    <source>
        <dbReference type="EMBL" id="CAD8126483.1"/>
    </source>
</evidence>
<keyword evidence="2" id="KW-0732">Signal</keyword>
<proteinExistence type="predicted"/>
<dbReference type="EMBL" id="CAJJDN010000167">
    <property type="protein sequence ID" value="CAD8126483.1"/>
    <property type="molecule type" value="Genomic_DNA"/>
</dbReference>
<keyword evidence="1" id="KW-0812">Transmembrane</keyword>
<dbReference type="Proteomes" id="UP000692954">
    <property type="component" value="Unassembled WGS sequence"/>
</dbReference>
<protein>
    <recommendedName>
        <fullName evidence="5">Transmembrane protein</fullName>
    </recommendedName>
</protein>
<evidence type="ECO:0000256" key="1">
    <source>
        <dbReference type="SAM" id="Phobius"/>
    </source>
</evidence>
<sequence length="1735" mass="202690">MLLLILLFQVWQSQQQDSEIIELQIEKQYEFYGKVPGQSTSVLYPVHFYKFLVENVIPNEDIFVVLRALHDQSSYPSLYISKVNEYPTIYDELCGNKGMDVCVIEEQDLIPNTTYYLGVYCLQDCDYELTIHYEEEEVLELGEAIIVKFENETESILKIGMPSSMDSIDRILIRAHYIQDKNTVLNESFYFYINEGNETPSPIQNQYEAEEIWMIGKGVVIYKNSTNLRGNLTVLLIGVPNTRLYFLSTFYERIREIGLFERTDDLVIERKTNYYKLSIQDEYMQFMNENSLSFDIHPFEGNPDIYISTCKKEECSLDYKLYPWQSQLDLGYESITISPKNRMNNGNGSEFIIAINGVDGFSSYSFVAYLSNYYSRVLSIYAFESGFLVKNELAEYIVGIFDQNNQTFTITSNYPTGHGMIILKKCVKNKTELSEVKNSFSYIVSAGPDNFYNCSITKNQIDSIQMGQVLKSGNSELHSAENTLQFYYNKSECESNVTMLKYENIQTNCQYVIGIYSNVEYMNYQIFIKGQEQHIELRESTPHRSHLMEYDTDLYSFTIDEDEIIEVVFQITAITGEYDAYASRIYQKPNSSYFDKQANMELDVLQYKSDSLNQNLSGTYYIRVVAKALLRYLITPIVYRKSHDEINYIHLTESISQTHLQTKIDQVTYFNFEYRQNGPLFIHLNGIYGFFICYVIGTNKVIGDQYPNETQYHHTLRSSQHTLIIEDPKKYYYVQVNSLSLGLNESYEIQFTTSNSLMELFYGDPLITQLDNQHQSFYYYQSPYNLEKLFVIRTYITEINANNNLKVFISLKNKFPNHENCDYEISDTINYLTLLNITENSIVYIGVYSIGYNEFSLLIRGVSGIIQLTENTVQQIPIPSFEQYQSSNMYFLVPKDLKNTIQIQAFTEFTEIQLFCSIKDYSTLTKELKNNNHNIFPNSSSYDIEEEISASDSNKLLIIKQEDLQNCQYYKQGCILLITVKVDSQSLYSYIFGNTYNNISTADGQDGYFNIMISTQYTIIRNGEMLIGYSGENLMSYYYFYVDDPVQFIQIATRPIDDCDPDLFVNKLINDTISYPTVDSNTYKSMQYKSDILIIREQDNVGSYIIGVSGFRKECTYELLLNFADIELYYISNGQFITHHINQTVYYFYQHTRKESFRIIIQGINNVDVAINTYSQYGDSEDGLFDQLPYYGTDDIQILQEHNDNLFGGIIQINQLNKHFCYYCTYIIALKPLQNSEIQLLIAYNSIALQIEYGRIYYDQCVENCKYYVEPGDLNIFVYSQILELHFYDEETLVFSMNLTYSQHIIQINSSYTLNIVNPNVNTVVSYWLNLQTEQNYVTLHLGKSYKGNNTEQSNIAQFTFTPISVDQWYTVIVNSKSIVKVELFYMTKNVSEFILINPVQEWSISKTQLELKYQLLNINYYYKIVLECQDSYVITLNLDGLKYIDSNYHYIEQIQSSQIYNLYGVKGQELMIEKIDCLGQTHTNITSYQFNNSIDIYFNVTPIQFASYTKDGLSLRKNIYSLVPHLQYSHDVWYFNKTINYQVQYNEDQTLTISVDTMKRNKTGILDLKMLIYQLHYSNQETFMQAFGCQMDIESLKYYTNSQLYHSKSLQTIKENDDTVSFKVPLPQDQKILYGLIVFQAFYQGYDTPYTYFYNISLIYNHSQQDVKINQKSTDTESTLDERYVIIAIVIVTLFVLLALFMGIRKIIQKRKVAKLEKPKNPVVDEEWEQVKAV</sequence>